<proteinExistence type="predicted"/>
<dbReference type="InterPro" id="IPR029063">
    <property type="entry name" value="SAM-dependent_MTases_sf"/>
</dbReference>
<dbReference type="GO" id="GO:0032259">
    <property type="term" value="P:methylation"/>
    <property type="evidence" value="ECO:0007669"/>
    <property type="project" value="UniProtKB-KW"/>
</dbReference>
<evidence type="ECO:0000313" key="2">
    <source>
        <dbReference type="EMBL" id="TXS93630.1"/>
    </source>
</evidence>
<keyword evidence="3" id="KW-1185">Reference proteome</keyword>
<sequence length="267" mass="28763">MPPEVLAQLRVPGLGQGAVLRVHGESDRCISRQLLEQGIWEPFETSLVQRFLGSGDVFVDVGANLGYFTVLAAHRVGPGGRVFAFEPDPANFALLQDNIERNACAAWAQAVRAGLAACDGAAHLHLSDDNLGDHQLFDTGEGRNSVAVSLLDGGAWLAQRSDRIAMIKIDTQGYEHEVMRGLLPLLQRLPQVPRILIELTPLSLRQAGSSGRALVTLLAELGQPLWIVDHVEHRLVLSSAGELARWCDNVDACPGDAGFMNLLVGAD</sequence>
<gene>
    <name evidence="2" type="ORF">FVW59_05865</name>
</gene>
<keyword evidence="2" id="KW-0808">Transferase</keyword>
<dbReference type="EMBL" id="VRYZ01000002">
    <property type="protein sequence ID" value="TXS93630.1"/>
    <property type="molecule type" value="Genomic_DNA"/>
</dbReference>
<dbReference type="AlphaFoldDB" id="A0A5C9A1H5"/>
<dbReference type="InterPro" id="IPR052514">
    <property type="entry name" value="SAM-dependent_MTase"/>
</dbReference>
<feature type="domain" description="Methyltransferase FkbM" evidence="1">
    <location>
        <begin position="60"/>
        <end position="222"/>
    </location>
</feature>
<dbReference type="PANTHER" id="PTHR34203:SF15">
    <property type="entry name" value="SLL1173 PROTEIN"/>
    <property type="match status" value="1"/>
</dbReference>
<dbReference type="GO" id="GO:0008168">
    <property type="term" value="F:methyltransferase activity"/>
    <property type="evidence" value="ECO:0007669"/>
    <property type="project" value="UniProtKB-KW"/>
</dbReference>
<dbReference type="Pfam" id="PF05050">
    <property type="entry name" value="Methyltransf_21"/>
    <property type="match status" value="1"/>
</dbReference>
<comment type="caution">
    <text evidence="2">The sequence shown here is derived from an EMBL/GenBank/DDBJ whole genome shotgun (WGS) entry which is preliminary data.</text>
</comment>
<dbReference type="OrthoDB" id="9814604at2"/>
<dbReference type="RefSeq" id="WP_148063564.1">
    <property type="nucleotide sequence ID" value="NZ_VRYZ01000002.1"/>
</dbReference>
<evidence type="ECO:0000259" key="1">
    <source>
        <dbReference type="Pfam" id="PF05050"/>
    </source>
</evidence>
<reference evidence="2 3" key="1">
    <citation type="submission" date="2019-08" db="EMBL/GenBank/DDBJ databases">
        <title>Parahaliea maris sp. nov., isolated from the surface seawater.</title>
        <authorList>
            <person name="Liu Y."/>
        </authorList>
    </citation>
    <scope>NUCLEOTIDE SEQUENCE [LARGE SCALE GENOMIC DNA]</scope>
    <source>
        <strain evidence="2 3">S2-26</strain>
    </source>
</reference>
<accession>A0A5C9A1H5</accession>
<keyword evidence="2" id="KW-0489">Methyltransferase</keyword>
<dbReference type="SUPFAM" id="SSF53335">
    <property type="entry name" value="S-adenosyl-L-methionine-dependent methyltransferases"/>
    <property type="match status" value="1"/>
</dbReference>
<dbReference type="NCBIfam" id="TIGR01444">
    <property type="entry name" value="fkbM_fam"/>
    <property type="match status" value="1"/>
</dbReference>
<evidence type="ECO:0000313" key="3">
    <source>
        <dbReference type="Proteomes" id="UP000321933"/>
    </source>
</evidence>
<dbReference type="InterPro" id="IPR006342">
    <property type="entry name" value="FkbM_mtfrase"/>
</dbReference>
<name>A0A5C9A1H5_9GAMM</name>
<dbReference type="PANTHER" id="PTHR34203">
    <property type="entry name" value="METHYLTRANSFERASE, FKBM FAMILY PROTEIN"/>
    <property type="match status" value="1"/>
</dbReference>
<dbReference type="Gene3D" id="3.40.50.150">
    <property type="entry name" value="Vaccinia Virus protein VP39"/>
    <property type="match status" value="1"/>
</dbReference>
<protein>
    <submittedName>
        <fullName evidence="2">FkbM family methyltransferase</fullName>
    </submittedName>
</protein>
<dbReference type="Proteomes" id="UP000321933">
    <property type="component" value="Unassembled WGS sequence"/>
</dbReference>
<organism evidence="2 3">
    <name type="scientific">Parahaliea aestuarii</name>
    <dbReference type="NCBI Taxonomy" id="1852021"/>
    <lineage>
        <taxon>Bacteria</taxon>
        <taxon>Pseudomonadati</taxon>
        <taxon>Pseudomonadota</taxon>
        <taxon>Gammaproteobacteria</taxon>
        <taxon>Cellvibrionales</taxon>
        <taxon>Halieaceae</taxon>
        <taxon>Parahaliea</taxon>
    </lineage>
</organism>